<evidence type="ECO:0000313" key="3">
    <source>
        <dbReference type="Proteomes" id="UP000020825"/>
    </source>
</evidence>
<comment type="caution">
    <text evidence="2">The sequence shown here is derived from an EMBL/GenBank/DDBJ whole genome shotgun (WGS) entry which is preliminary data.</text>
</comment>
<evidence type="ECO:0000313" key="2">
    <source>
        <dbReference type="EMBL" id="EUA52915.1"/>
    </source>
</evidence>
<dbReference type="PATRIC" id="fig|1299331.3.peg.4441"/>
<sequence>MSLVTNLAAGIGGEPLSHAEVLSAGPRPPAGWAPSWP</sequence>
<reference evidence="2 3" key="1">
    <citation type="submission" date="2013-12" db="EMBL/GenBank/DDBJ databases">
        <authorList>
            <person name="Zelazny A."/>
            <person name="Olivier K."/>
            <person name="Holland S."/>
            <person name="Lenaerts A."/>
            <person name="Ordway D."/>
            <person name="DeGroote M.A."/>
            <person name="Parker T."/>
            <person name="Sizemore C."/>
            <person name="Tallon L.J."/>
            <person name="Sadzewicz L.K."/>
            <person name="Sengamalay N."/>
            <person name="Fraser C.M."/>
            <person name="Hine E."/>
            <person name="Shefchek K.A."/>
            <person name="Das S.P."/>
            <person name="Tettelin H."/>
        </authorList>
    </citation>
    <scope>NUCLEOTIDE SEQUENCE [LARGE SCALE GENOMIC DNA]</scope>
    <source>
        <strain evidence="2 3">1956</strain>
    </source>
</reference>
<proteinExistence type="predicted"/>
<dbReference type="Proteomes" id="UP000020825">
    <property type="component" value="Unassembled WGS sequence"/>
</dbReference>
<dbReference type="EMBL" id="JAOG01000003">
    <property type="protein sequence ID" value="EUA52915.1"/>
    <property type="molecule type" value="Genomic_DNA"/>
</dbReference>
<evidence type="ECO:0000256" key="1">
    <source>
        <dbReference type="SAM" id="MobiDB-lite"/>
    </source>
</evidence>
<accession>X8CC77</accession>
<protein>
    <submittedName>
        <fullName evidence="2">Uncharacterized protein</fullName>
    </submittedName>
</protein>
<dbReference type="AlphaFoldDB" id="X8CC77"/>
<feature type="compositionally biased region" description="Pro residues" evidence="1">
    <location>
        <begin position="26"/>
        <end position="37"/>
    </location>
</feature>
<name>X8CC77_MYCIT</name>
<gene>
    <name evidence="2" type="ORF">I550_4547</name>
</gene>
<feature type="region of interest" description="Disordered" evidence="1">
    <location>
        <begin position="18"/>
        <end position="37"/>
    </location>
</feature>
<organism evidence="2 3">
    <name type="scientific">Mycobacterium intracellulare 1956</name>
    <dbReference type="NCBI Taxonomy" id="1299331"/>
    <lineage>
        <taxon>Bacteria</taxon>
        <taxon>Bacillati</taxon>
        <taxon>Actinomycetota</taxon>
        <taxon>Actinomycetes</taxon>
        <taxon>Mycobacteriales</taxon>
        <taxon>Mycobacteriaceae</taxon>
        <taxon>Mycobacterium</taxon>
        <taxon>Mycobacterium avium complex (MAC)</taxon>
    </lineage>
</organism>